<reference evidence="2" key="1">
    <citation type="journal article" date="2007" name="J. Bacteriol.">
        <title>Comparative genome analysis of four magnetotactic bacteria reveals a complex set of group-specific genes implicated in magnetosome biomineralization and function.</title>
        <authorList>
            <person name="Richter M."/>
            <person name="Kube M."/>
            <person name="Bazylinski D.A."/>
            <person name="Lombardot T."/>
            <person name="Gloeckner F.O."/>
            <person name="Reinhardt R."/>
            <person name="Schueler D."/>
        </authorList>
    </citation>
    <scope>NUCLEOTIDE SEQUENCE</scope>
    <source>
        <strain evidence="2">MSR-1</strain>
    </source>
</reference>
<sequence length="31" mass="3438">MQSEMGMAALERLVERAEPRAELKAGAQARH</sequence>
<dbReference type="AlphaFoldDB" id="A4TTQ2"/>
<evidence type="ECO:0000313" key="2">
    <source>
        <dbReference type="EMBL" id="CAM74009.1"/>
    </source>
</evidence>
<organism evidence="2">
    <name type="scientific">Magnetospirillum gryphiswaldense</name>
    <dbReference type="NCBI Taxonomy" id="55518"/>
    <lineage>
        <taxon>Bacteria</taxon>
        <taxon>Pseudomonadati</taxon>
        <taxon>Pseudomonadota</taxon>
        <taxon>Alphaproteobacteria</taxon>
        <taxon>Rhodospirillales</taxon>
        <taxon>Rhodospirillaceae</taxon>
        <taxon>Magnetospirillum</taxon>
    </lineage>
</organism>
<accession>A4TTQ2</accession>
<protein>
    <submittedName>
        <fullName evidence="2">Uncharacterized protein</fullName>
    </submittedName>
</protein>
<feature type="region of interest" description="Disordered" evidence="1">
    <location>
        <begin position="1"/>
        <end position="31"/>
    </location>
</feature>
<feature type="compositionally biased region" description="Basic and acidic residues" evidence="1">
    <location>
        <begin position="12"/>
        <end position="23"/>
    </location>
</feature>
<gene>
    <name evidence="2" type="ORF">MGR_3004</name>
</gene>
<evidence type="ECO:0000256" key="1">
    <source>
        <dbReference type="SAM" id="MobiDB-lite"/>
    </source>
</evidence>
<proteinExistence type="predicted"/>
<dbReference type="EMBL" id="CU459003">
    <property type="protein sequence ID" value="CAM74009.1"/>
    <property type="molecule type" value="Genomic_DNA"/>
</dbReference>
<name>A4TTQ2_9PROT</name>